<dbReference type="Proteomes" id="UP000823388">
    <property type="component" value="Chromosome 5K"/>
</dbReference>
<dbReference type="InterPro" id="IPR026960">
    <property type="entry name" value="RVT-Znf"/>
</dbReference>
<dbReference type="PANTHER" id="PTHR33116">
    <property type="entry name" value="REVERSE TRANSCRIPTASE ZINC-BINDING DOMAIN-CONTAINING PROTEIN-RELATED-RELATED"/>
    <property type="match status" value="1"/>
</dbReference>
<proteinExistence type="predicted"/>
<evidence type="ECO:0000259" key="1">
    <source>
        <dbReference type="Pfam" id="PF13966"/>
    </source>
</evidence>
<dbReference type="AlphaFoldDB" id="A0A8T0SDG9"/>
<sequence length="418" mass="49358">MFNCAMGVWPIKYLGVPVSGSRLHVKDWLILDEKLLKRLDGWKGSALSIGGRTTLIKTCLSSIPIYCMSMYLIPKTIHKKMDCTRKRFFWQGGGMKKKYHLVKWCKIAKPKQKGGLGIHDLRKMNLSLLCKWWWKVEKGEGLWQEIVRKKYVKQNCSSHLKYKATNSPVWNDLLKVREYYLKGRVMVVGNGKITDFWLDPWCGAAALKDKFPDLYIICNEKFCSVASMAQRGWRLTFRRWLDEEKQNQLRRLQDITTSFALGRERDCPRWIWGKTGRFSVKSMYKHFFSEEANEPNKKIWKTKLPLKIKIFMWLIQQNSILTKDNLLKRGWNGDSKCMFCREDESIIHLFFECSMAKYVWSMVAMVVGGDCRPSSFDQFWYWVKIFMPRAEKFHMVGLAGICWALWKLEILCALKRKR</sequence>
<accession>A0A8T0SDG9</accession>
<dbReference type="EMBL" id="CM029045">
    <property type="protein sequence ID" value="KAG2594933.1"/>
    <property type="molecule type" value="Genomic_DNA"/>
</dbReference>
<evidence type="ECO:0000313" key="2">
    <source>
        <dbReference type="EMBL" id="KAG2594933.1"/>
    </source>
</evidence>
<gene>
    <name evidence="2" type="ORF">PVAP13_5KG038701</name>
</gene>
<organism evidence="2 3">
    <name type="scientific">Panicum virgatum</name>
    <name type="common">Blackwell switchgrass</name>
    <dbReference type="NCBI Taxonomy" id="38727"/>
    <lineage>
        <taxon>Eukaryota</taxon>
        <taxon>Viridiplantae</taxon>
        <taxon>Streptophyta</taxon>
        <taxon>Embryophyta</taxon>
        <taxon>Tracheophyta</taxon>
        <taxon>Spermatophyta</taxon>
        <taxon>Magnoliopsida</taxon>
        <taxon>Liliopsida</taxon>
        <taxon>Poales</taxon>
        <taxon>Poaceae</taxon>
        <taxon>PACMAD clade</taxon>
        <taxon>Panicoideae</taxon>
        <taxon>Panicodae</taxon>
        <taxon>Paniceae</taxon>
        <taxon>Panicinae</taxon>
        <taxon>Panicum</taxon>
        <taxon>Panicum sect. Hiantes</taxon>
    </lineage>
</organism>
<dbReference type="PANTHER" id="PTHR33116:SF87">
    <property type="entry name" value="OS01G0158850 PROTEIN"/>
    <property type="match status" value="1"/>
</dbReference>
<comment type="caution">
    <text evidence="2">The sequence shown here is derived from an EMBL/GenBank/DDBJ whole genome shotgun (WGS) entry which is preliminary data.</text>
</comment>
<dbReference type="Pfam" id="PF13966">
    <property type="entry name" value="zf-RVT"/>
    <property type="match status" value="1"/>
</dbReference>
<keyword evidence="3" id="KW-1185">Reference proteome</keyword>
<protein>
    <recommendedName>
        <fullName evidence="1">Reverse transcriptase zinc-binding domain-containing protein</fullName>
    </recommendedName>
</protein>
<feature type="domain" description="Reverse transcriptase zinc-binding" evidence="1">
    <location>
        <begin position="278"/>
        <end position="360"/>
    </location>
</feature>
<name>A0A8T0SDG9_PANVG</name>
<reference evidence="2" key="1">
    <citation type="submission" date="2020-05" db="EMBL/GenBank/DDBJ databases">
        <title>WGS assembly of Panicum virgatum.</title>
        <authorList>
            <person name="Lovell J.T."/>
            <person name="Jenkins J."/>
            <person name="Shu S."/>
            <person name="Juenger T.E."/>
            <person name="Schmutz J."/>
        </authorList>
    </citation>
    <scope>NUCLEOTIDE SEQUENCE</scope>
    <source>
        <strain evidence="2">AP13</strain>
    </source>
</reference>
<evidence type="ECO:0000313" key="3">
    <source>
        <dbReference type="Proteomes" id="UP000823388"/>
    </source>
</evidence>